<sequence length="44" mass="4824">MVAFLMFGSCFMGMVFSETGMIIVGMLCFFTQGCFFPFTSGSKS</sequence>
<dbReference type="EMBL" id="CM004394">
    <property type="protein sequence ID" value="OAY42619.1"/>
    <property type="molecule type" value="Genomic_DNA"/>
</dbReference>
<organism evidence="2">
    <name type="scientific">Manihot esculenta</name>
    <name type="common">Cassava</name>
    <name type="synonym">Jatropha manihot</name>
    <dbReference type="NCBI Taxonomy" id="3983"/>
    <lineage>
        <taxon>Eukaryota</taxon>
        <taxon>Viridiplantae</taxon>
        <taxon>Streptophyta</taxon>
        <taxon>Embryophyta</taxon>
        <taxon>Tracheophyta</taxon>
        <taxon>Spermatophyta</taxon>
        <taxon>Magnoliopsida</taxon>
        <taxon>eudicotyledons</taxon>
        <taxon>Gunneridae</taxon>
        <taxon>Pentapetalae</taxon>
        <taxon>rosids</taxon>
        <taxon>fabids</taxon>
        <taxon>Malpighiales</taxon>
        <taxon>Euphorbiaceae</taxon>
        <taxon>Crotonoideae</taxon>
        <taxon>Manihoteae</taxon>
        <taxon>Manihot</taxon>
    </lineage>
</organism>
<reference evidence="2" key="1">
    <citation type="submission" date="2016-02" db="EMBL/GenBank/DDBJ databases">
        <title>WGS assembly of Manihot esculenta.</title>
        <authorList>
            <person name="Bredeson J.V."/>
            <person name="Prochnik S.E."/>
            <person name="Lyons J.B."/>
            <person name="Schmutz J."/>
            <person name="Grimwood J."/>
            <person name="Vrebalov J."/>
            <person name="Bart R.S."/>
            <person name="Amuge T."/>
            <person name="Ferguson M.E."/>
            <person name="Green R."/>
            <person name="Putnam N."/>
            <person name="Stites J."/>
            <person name="Rounsley S."/>
            <person name="Rokhsar D.S."/>
        </authorList>
    </citation>
    <scope>NUCLEOTIDE SEQUENCE [LARGE SCALE GENOMIC DNA]</scope>
    <source>
        <tissue evidence="2">Leaf</tissue>
    </source>
</reference>
<accession>A0A2C9VEF3</accession>
<feature type="transmembrane region" description="Helical" evidence="1">
    <location>
        <begin position="20"/>
        <end position="38"/>
    </location>
</feature>
<keyword evidence="1" id="KW-0472">Membrane</keyword>
<protein>
    <submittedName>
        <fullName evidence="2">Uncharacterized protein</fullName>
    </submittedName>
</protein>
<keyword evidence="1" id="KW-0812">Transmembrane</keyword>
<gene>
    <name evidence="2" type="ORF">MANES_08G002300</name>
</gene>
<keyword evidence="1" id="KW-1133">Transmembrane helix</keyword>
<proteinExistence type="predicted"/>
<evidence type="ECO:0000256" key="1">
    <source>
        <dbReference type="SAM" id="Phobius"/>
    </source>
</evidence>
<name>A0A2C9VEF3_MANES</name>
<evidence type="ECO:0000313" key="2">
    <source>
        <dbReference type="EMBL" id="OAY42619.1"/>
    </source>
</evidence>
<dbReference type="AlphaFoldDB" id="A0A2C9VEF3"/>